<accession>X0YR24</accession>
<dbReference type="InterPro" id="IPR036034">
    <property type="entry name" value="PDZ_sf"/>
</dbReference>
<proteinExistence type="predicted"/>
<evidence type="ECO:0000313" key="1">
    <source>
        <dbReference type="EMBL" id="GAG58680.1"/>
    </source>
</evidence>
<gene>
    <name evidence="1" type="ORF">S01H4_07024</name>
</gene>
<reference evidence="1" key="1">
    <citation type="journal article" date="2014" name="Front. Microbiol.">
        <title>High frequency of phylogenetically diverse reductive dehalogenase-homologous genes in deep subseafloor sedimentary metagenomes.</title>
        <authorList>
            <person name="Kawai M."/>
            <person name="Futagami T."/>
            <person name="Toyoda A."/>
            <person name="Takaki Y."/>
            <person name="Nishi S."/>
            <person name="Hori S."/>
            <person name="Arai W."/>
            <person name="Tsubouchi T."/>
            <person name="Morono Y."/>
            <person name="Uchiyama I."/>
            <person name="Ito T."/>
            <person name="Fujiyama A."/>
            <person name="Inagaki F."/>
            <person name="Takami H."/>
        </authorList>
    </citation>
    <scope>NUCLEOTIDE SEQUENCE</scope>
    <source>
        <strain evidence="1">Expedition CK06-06</strain>
    </source>
</reference>
<dbReference type="Gene3D" id="2.30.42.10">
    <property type="match status" value="1"/>
</dbReference>
<sequence>QNPLELIAQILRRDVGDVVNIKIYRGGEYLNITLELVESPVTENVD</sequence>
<comment type="caution">
    <text evidence="1">The sequence shown here is derived from an EMBL/GenBank/DDBJ whole genome shotgun (WGS) entry which is preliminary data.</text>
</comment>
<name>X0YR24_9ZZZZ</name>
<feature type="non-terminal residue" evidence="1">
    <location>
        <position position="1"/>
    </location>
</feature>
<protein>
    <recommendedName>
        <fullName evidence="2">PDZ domain-containing protein</fullName>
    </recommendedName>
</protein>
<organism evidence="1">
    <name type="scientific">marine sediment metagenome</name>
    <dbReference type="NCBI Taxonomy" id="412755"/>
    <lineage>
        <taxon>unclassified sequences</taxon>
        <taxon>metagenomes</taxon>
        <taxon>ecological metagenomes</taxon>
    </lineage>
</organism>
<dbReference type="EMBL" id="BART01002247">
    <property type="protein sequence ID" value="GAG58680.1"/>
    <property type="molecule type" value="Genomic_DNA"/>
</dbReference>
<dbReference type="AlphaFoldDB" id="X0YR24"/>
<evidence type="ECO:0008006" key="2">
    <source>
        <dbReference type="Google" id="ProtNLM"/>
    </source>
</evidence>